<evidence type="ECO:0000256" key="1">
    <source>
        <dbReference type="ARBA" id="ARBA00022443"/>
    </source>
</evidence>
<dbReference type="InterPro" id="IPR001452">
    <property type="entry name" value="SH3_domain"/>
</dbReference>
<gene>
    <name evidence="4" type="ORF">A3Q56_06682</name>
</gene>
<reference evidence="4 5" key="1">
    <citation type="submission" date="2016-04" db="EMBL/GenBank/DDBJ databases">
        <title>The genome of Intoshia linei affirms orthonectids as highly simplified spiralians.</title>
        <authorList>
            <person name="Mikhailov K.V."/>
            <person name="Slusarev G.S."/>
            <person name="Nikitin M.A."/>
            <person name="Logacheva M.D."/>
            <person name="Penin A."/>
            <person name="Aleoshin V."/>
            <person name="Panchin Y.V."/>
        </authorList>
    </citation>
    <scope>NUCLEOTIDE SEQUENCE [LARGE SCALE GENOMIC DNA]</scope>
    <source>
        <strain evidence="4">Intl2013</strain>
        <tissue evidence="4">Whole animal</tissue>
    </source>
</reference>
<evidence type="ECO:0000256" key="2">
    <source>
        <dbReference type="PROSITE-ProRule" id="PRU00192"/>
    </source>
</evidence>
<dbReference type="PROSITE" id="PS50002">
    <property type="entry name" value="SH3"/>
    <property type="match status" value="1"/>
</dbReference>
<dbReference type="EMBL" id="LWCA01001212">
    <property type="protein sequence ID" value="OAF65624.1"/>
    <property type="molecule type" value="Genomic_DNA"/>
</dbReference>
<evidence type="ECO:0000313" key="4">
    <source>
        <dbReference type="EMBL" id="OAF65624.1"/>
    </source>
</evidence>
<sequence>SSFNDFEKKKVNYKDKFKTMLGKLKHETDKLSNIEKRQGNTNVKNSVTIWGKFQNTSNQNENQYQINNWKSNTQKNEIVKDKNNTFNSPILKKNRFLFNDRNANIKENQINDLPILNKTVNKSKSIEKLEYNQSSDNSFDDFEEKKTKNKFKQILGRLKNATEKSDYSEKRKSNIAVKNKNTTTKNQLNNYTFNKSNYNNMEKIDNIQDARSSEIYENDNYNKIKIEESPKTQESYNFNTTNNQTVTNQMLKMAEYNKSSDYSFDDFEEKKKKPVIKFKQIFDRFKNEKSDYRAKQKSNINVKSLISKWGQNQIDNCKISNMNTNKKNKVDYMKTEISSPMWRNENDSYNLQFKNNDIENLSALQIVQTNDENTKNIEIFQNYDHCIQSDSQNIEKKENYTQLKCQSNISNEIFGFNNQTEFNTQETDQINVTEEMSSILNDKVFEVNQFNSQNSNPSENDNENYANYGTNQDIDYQQNQIYLSESDNFTSFQGNSNDNVDNRQMYLESDQKLNLSNQIDQKDENTNGSITSIVKPEEFNQNRGLRALVMYEFINRSDDEIYMRCHSIISNITYVNEDWCKGINEDKQYGDFPTTYVKFLKN</sequence>
<dbReference type="Gene3D" id="2.30.30.40">
    <property type="entry name" value="SH3 Domains"/>
    <property type="match status" value="1"/>
</dbReference>
<proteinExistence type="predicted"/>
<evidence type="ECO:0000313" key="5">
    <source>
        <dbReference type="Proteomes" id="UP000078046"/>
    </source>
</evidence>
<keyword evidence="1 2" id="KW-0728">SH3 domain</keyword>
<accession>A0A177AWP6</accession>
<name>A0A177AWP6_9BILA</name>
<organism evidence="4 5">
    <name type="scientific">Intoshia linei</name>
    <dbReference type="NCBI Taxonomy" id="1819745"/>
    <lineage>
        <taxon>Eukaryota</taxon>
        <taxon>Metazoa</taxon>
        <taxon>Spiralia</taxon>
        <taxon>Lophotrochozoa</taxon>
        <taxon>Mesozoa</taxon>
        <taxon>Orthonectida</taxon>
        <taxon>Rhopaluridae</taxon>
        <taxon>Intoshia</taxon>
    </lineage>
</organism>
<dbReference type="AlphaFoldDB" id="A0A177AWP6"/>
<feature type="non-terminal residue" evidence="4">
    <location>
        <position position="1"/>
    </location>
</feature>
<comment type="caution">
    <text evidence="4">The sequence shown here is derived from an EMBL/GenBank/DDBJ whole genome shotgun (WGS) entry which is preliminary data.</text>
</comment>
<evidence type="ECO:0000259" key="3">
    <source>
        <dbReference type="PROSITE" id="PS50002"/>
    </source>
</evidence>
<dbReference type="Proteomes" id="UP000078046">
    <property type="component" value="Unassembled WGS sequence"/>
</dbReference>
<protein>
    <recommendedName>
        <fullName evidence="3">SH3 domain-containing protein</fullName>
    </recommendedName>
</protein>
<keyword evidence="5" id="KW-1185">Reference proteome</keyword>
<feature type="domain" description="SH3" evidence="3">
    <location>
        <begin position="542"/>
        <end position="602"/>
    </location>
</feature>
<dbReference type="SMART" id="SM00326">
    <property type="entry name" value="SH3"/>
    <property type="match status" value="1"/>
</dbReference>
<dbReference type="InterPro" id="IPR036028">
    <property type="entry name" value="SH3-like_dom_sf"/>
</dbReference>
<dbReference type="SUPFAM" id="SSF50044">
    <property type="entry name" value="SH3-domain"/>
    <property type="match status" value="1"/>
</dbReference>